<name>A0ABW4TUK7_9SPHN</name>
<dbReference type="Gene3D" id="3.30.565.10">
    <property type="entry name" value="Histidine kinase-like ATPase, C-terminal domain"/>
    <property type="match status" value="1"/>
</dbReference>
<feature type="transmembrane region" description="Helical" evidence="14">
    <location>
        <begin position="73"/>
        <end position="106"/>
    </location>
</feature>
<dbReference type="SMART" id="SM00387">
    <property type="entry name" value="HATPase_c"/>
    <property type="match status" value="1"/>
</dbReference>
<evidence type="ECO:0000313" key="17">
    <source>
        <dbReference type="Proteomes" id="UP001597400"/>
    </source>
</evidence>
<evidence type="ECO:0000256" key="10">
    <source>
        <dbReference type="ARBA" id="ARBA00022989"/>
    </source>
</evidence>
<evidence type="ECO:0000256" key="5">
    <source>
        <dbReference type="ARBA" id="ARBA00022679"/>
    </source>
</evidence>
<dbReference type="Gene3D" id="1.20.120.620">
    <property type="entry name" value="Backbone structure of the membrane domain of e. Coli histidine kinase receptor kdpd"/>
    <property type="match status" value="1"/>
</dbReference>
<comment type="catalytic activity">
    <reaction evidence="1">
        <text>ATP + protein L-histidine = ADP + protein N-phospho-L-histidine.</text>
        <dbReference type="EC" id="2.7.13.3"/>
    </reaction>
</comment>
<evidence type="ECO:0000256" key="13">
    <source>
        <dbReference type="SAM" id="MobiDB-lite"/>
    </source>
</evidence>
<dbReference type="Pfam" id="PF02518">
    <property type="entry name" value="HATPase_c"/>
    <property type="match status" value="1"/>
</dbReference>
<keyword evidence="9" id="KW-0067">ATP-binding</keyword>
<dbReference type="EMBL" id="JBHUGS010000002">
    <property type="protein sequence ID" value="MFD1950370.1"/>
    <property type="molecule type" value="Genomic_DNA"/>
</dbReference>
<dbReference type="Proteomes" id="UP001597400">
    <property type="component" value="Unassembled WGS sequence"/>
</dbReference>
<keyword evidence="4" id="KW-0597">Phosphoprotein</keyword>
<proteinExistence type="predicted"/>
<evidence type="ECO:0000256" key="8">
    <source>
        <dbReference type="ARBA" id="ARBA00022777"/>
    </source>
</evidence>
<feature type="transmembrane region" description="Helical" evidence="14">
    <location>
        <begin position="118"/>
        <end position="139"/>
    </location>
</feature>
<evidence type="ECO:0000256" key="6">
    <source>
        <dbReference type="ARBA" id="ARBA00022692"/>
    </source>
</evidence>
<dbReference type="SUPFAM" id="SSF55874">
    <property type="entry name" value="ATPase domain of HSP90 chaperone/DNA topoisomerase II/histidine kinase"/>
    <property type="match status" value="1"/>
</dbReference>
<feature type="region of interest" description="Disordered" evidence="13">
    <location>
        <begin position="1"/>
        <end position="21"/>
    </location>
</feature>
<dbReference type="InterPro" id="IPR038318">
    <property type="entry name" value="KdpD_sf"/>
</dbReference>
<gene>
    <name evidence="16" type="ORF">ACFSGX_06275</name>
</gene>
<comment type="subcellular location">
    <subcellularLocation>
        <location evidence="2">Membrane</location>
        <topology evidence="2">Multi-pass membrane protein</topology>
    </subcellularLocation>
</comment>
<dbReference type="Pfam" id="PF13493">
    <property type="entry name" value="DUF4118"/>
    <property type="match status" value="1"/>
</dbReference>
<dbReference type="GO" id="GO:0004673">
    <property type="term" value="F:protein histidine kinase activity"/>
    <property type="evidence" value="ECO:0007669"/>
    <property type="project" value="UniProtKB-EC"/>
</dbReference>
<evidence type="ECO:0000256" key="9">
    <source>
        <dbReference type="ARBA" id="ARBA00022840"/>
    </source>
</evidence>
<evidence type="ECO:0000313" key="16">
    <source>
        <dbReference type="EMBL" id="MFD1950370.1"/>
    </source>
</evidence>
<feature type="domain" description="Histidine kinase/HSP90-like ATPase" evidence="15">
    <location>
        <begin position="262"/>
        <end position="358"/>
    </location>
</feature>
<sequence length="363" mass="38731">MTPPPEGRTGGGMNDTPIAPDAADRPVRWIERFPVARDRPLLGAVATLAIVAAAWALRMVADPLLPPGFPYVTFFPAVIVTSFVFGVRLGGVSAIICGLLAWFFFIPPIHAFTITQQSGIALAFYVFVVATDLSLVHWMQAANRQLARERETNRALADTRELLFRELQHRVSNNLQVAAALLSMQKRQLADPGAKAALNEASARLALIGRISRQLYDPSGAAQPVVPFLAELCRDVVEASGRSDIALDVAGDVDLRLQPDAAVPTALIVAEAVANAVEHGFAAERAGRIDIMVGRGPDGSLEVIVRDDGHGLPADFRADTTTSLGLQIATTLARGQSGSFRLHSDTVTTATLTLPSHLLAAEN</sequence>
<dbReference type="EC" id="2.7.13.3" evidence="3"/>
<evidence type="ECO:0000256" key="4">
    <source>
        <dbReference type="ARBA" id="ARBA00022553"/>
    </source>
</evidence>
<dbReference type="Pfam" id="PF07568">
    <property type="entry name" value="HisKA_2"/>
    <property type="match status" value="1"/>
</dbReference>
<reference evidence="17" key="1">
    <citation type="journal article" date="2019" name="Int. J. Syst. Evol. Microbiol.">
        <title>The Global Catalogue of Microorganisms (GCM) 10K type strain sequencing project: providing services to taxonomists for standard genome sequencing and annotation.</title>
        <authorList>
            <consortium name="The Broad Institute Genomics Platform"/>
            <consortium name="The Broad Institute Genome Sequencing Center for Infectious Disease"/>
            <person name="Wu L."/>
            <person name="Ma J."/>
        </authorList>
    </citation>
    <scope>NUCLEOTIDE SEQUENCE [LARGE SCALE GENOMIC DNA]</scope>
    <source>
        <strain evidence="17">CGMCC 1.12702</strain>
    </source>
</reference>
<evidence type="ECO:0000256" key="2">
    <source>
        <dbReference type="ARBA" id="ARBA00004141"/>
    </source>
</evidence>
<keyword evidence="6 14" id="KW-0812">Transmembrane</keyword>
<keyword evidence="10 14" id="KW-1133">Transmembrane helix</keyword>
<dbReference type="InterPro" id="IPR025201">
    <property type="entry name" value="KdpD_TM"/>
</dbReference>
<keyword evidence="5 16" id="KW-0808">Transferase</keyword>
<dbReference type="RefSeq" id="WP_380928409.1">
    <property type="nucleotide sequence ID" value="NZ_JBHUGS010000002.1"/>
</dbReference>
<keyword evidence="12 14" id="KW-0472">Membrane</keyword>
<organism evidence="16 17">
    <name type="scientific">Sphingomonas arantia</name>
    <dbReference type="NCBI Taxonomy" id="1460676"/>
    <lineage>
        <taxon>Bacteria</taxon>
        <taxon>Pseudomonadati</taxon>
        <taxon>Pseudomonadota</taxon>
        <taxon>Alphaproteobacteria</taxon>
        <taxon>Sphingomonadales</taxon>
        <taxon>Sphingomonadaceae</taxon>
        <taxon>Sphingomonas</taxon>
    </lineage>
</organism>
<dbReference type="PANTHER" id="PTHR41523:SF8">
    <property type="entry name" value="ETHYLENE RESPONSE SENSOR PROTEIN"/>
    <property type="match status" value="1"/>
</dbReference>
<evidence type="ECO:0000256" key="12">
    <source>
        <dbReference type="ARBA" id="ARBA00023136"/>
    </source>
</evidence>
<accession>A0ABW4TUK7</accession>
<feature type="transmembrane region" description="Helical" evidence="14">
    <location>
        <begin position="41"/>
        <end position="61"/>
    </location>
</feature>
<dbReference type="InterPro" id="IPR003594">
    <property type="entry name" value="HATPase_dom"/>
</dbReference>
<keyword evidence="7" id="KW-0547">Nucleotide-binding</keyword>
<evidence type="ECO:0000256" key="7">
    <source>
        <dbReference type="ARBA" id="ARBA00022741"/>
    </source>
</evidence>
<evidence type="ECO:0000256" key="1">
    <source>
        <dbReference type="ARBA" id="ARBA00000085"/>
    </source>
</evidence>
<keyword evidence="17" id="KW-1185">Reference proteome</keyword>
<dbReference type="InterPro" id="IPR036890">
    <property type="entry name" value="HATPase_C_sf"/>
</dbReference>
<evidence type="ECO:0000256" key="11">
    <source>
        <dbReference type="ARBA" id="ARBA00023012"/>
    </source>
</evidence>
<keyword evidence="11" id="KW-0902">Two-component regulatory system</keyword>
<dbReference type="PANTHER" id="PTHR41523">
    <property type="entry name" value="TWO-COMPONENT SYSTEM SENSOR PROTEIN"/>
    <property type="match status" value="1"/>
</dbReference>
<dbReference type="InterPro" id="IPR011495">
    <property type="entry name" value="Sig_transdc_His_kin_sub2_dim/P"/>
</dbReference>
<evidence type="ECO:0000256" key="14">
    <source>
        <dbReference type="SAM" id="Phobius"/>
    </source>
</evidence>
<comment type="caution">
    <text evidence="16">The sequence shown here is derived from an EMBL/GenBank/DDBJ whole genome shotgun (WGS) entry which is preliminary data.</text>
</comment>
<protein>
    <recommendedName>
        <fullName evidence="3">histidine kinase</fullName>
        <ecNumber evidence="3">2.7.13.3</ecNumber>
    </recommendedName>
</protein>
<evidence type="ECO:0000259" key="15">
    <source>
        <dbReference type="SMART" id="SM00387"/>
    </source>
</evidence>
<keyword evidence="8 16" id="KW-0418">Kinase</keyword>
<evidence type="ECO:0000256" key="3">
    <source>
        <dbReference type="ARBA" id="ARBA00012438"/>
    </source>
</evidence>